<dbReference type="PROSITE" id="PS50893">
    <property type="entry name" value="ABC_TRANSPORTER_2"/>
    <property type="match status" value="1"/>
</dbReference>
<dbReference type="GO" id="GO:0005886">
    <property type="term" value="C:plasma membrane"/>
    <property type="evidence" value="ECO:0007669"/>
    <property type="project" value="UniProtKB-SubCell"/>
</dbReference>
<organism evidence="14 15">
    <name type="scientific">Streptomyces venezuelae</name>
    <dbReference type="NCBI Taxonomy" id="54571"/>
    <lineage>
        <taxon>Bacteria</taxon>
        <taxon>Bacillati</taxon>
        <taxon>Actinomycetota</taxon>
        <taxon>Actinomycetes</taxon>
        <taxon>Kitasatosporales</taxon>
        <taxon>Streptomycetaceae</taxon>
        <taxon>Streptomyces</taxon>
    </lineage>
</organism>
<dbReference type="Gene3D" id="1.20.1560.10">
    <property type="entry name" value="ABC transporter type 1, transmembrane domain"/>
    <property type="match status" value="1"/>
</dbReference>
<evidence type="ECO:0000256" key="1">
    <source>
        <dbReference type="ARBA" id="ARBA00004429"/>
    </source>
</evidence>
<evidence type="ECO:0000259" key="13">
    <source>
        <dbReference type="PROSITE" id="PS50929"/>
    </source>
</evidence>
<dbReference type="PANTHER" id="PTHR43394:SF1">
    <property type="entry name" value="ATP-BINDING CASSETTE SUB-FAMILY B MEMBER 10, MITOCHONDRIAL"/>
    <property type="match status" value="1"/>
</dbReference>
<feature type="transmembrane region" description="Helical" evidence="11">
    <location>
        <begin position="116"/>
        <end position="134"/>
    </location>
</feature>
<dbReference type="InterPro" id="IPR027417">
    <property type="entry name" value="P-loop_NTPase"/>
</dbReference>
<dbReference type="EMBL" id="CP029192">
    <property type="protein sequence ID" value="QES38057.1"/>
    <property type="molecule type" value="Genomic_DNA"/>
</dbReference>
<evidence type="ECO:0000256" key="4">
    <source>
        <dbReference type="ARBA" id="ARBA00022519"/>
    </source>
</evidence>
<dbReference type="GO" id="GO:0016887">
    <property type="term" value="F:ATP hydrolysis activity"/>
    <property type="evidence" value="ECO:0007669"/>
    <property type="project" value="InterPro"/>
</dbReference>
<keyword evidence="2" id="KW-0813">Transport</keyword>
<feature type="domain" description="ABC transporter" evidence="12">
    <location>
        <begin position="394"/>
        <end position="629"/>
    </location>
</feature>
<dbReference type="SMART" id="SM00382">
    <property type="entry name" value="AAA"/>
    <property type="match status" value="1"/>
</dbReference>
<dbReference type="PANTHER" id="PTHR43394">
    <property type="entry name" value="ATP-DEPENDENT PERMEASE MDL1, MITOCHONDRIAL"/>
    <property type="match status" value="1"/>
</dbReference>
<keyword evidence="7 14" id="KW-0067">ATP-binding</keyword>
<dbReference type="Pfam" id="PF00664">
    <property type="entry name" value="ABC_membrane"/>
    <property type="match status" value="1"/>
</dbReference>
<protein>
    <submittedName>
        <fullName evidence="14">ABC transporter ATP-binding protein</fullName>
    </submittedName>
</protein>
<keyword evidence="9 11" id="KW-0472">Membrane</keyword>
<dbReference type="InterPro" id="IPR017871">
    <property type="entry name" value="ABC_transporter-like_CS"/>
</dbReference>
<evidence type="ECO:0000256" key="8">
    <source>
        <dbReference type="ARBA" id="ARBA00022989"/>
    </source>
</evidence>
<evidence type="ECO:0000256" key="7">
    <source>
        <dbReference type="ARBA" id="ARBA00022840"/>
    </source>
</evidence>
<dbReference type="FunFam" id="3.40.50.300:FF:000221">
    <property type="entry name" value="Multidrug ABC transporter ATP-binding protein"/>
    <property type="match status" value="1"/>
</dbReference>
<feature type="domain" description="ABC transmembrane type-1" evidence="13">
    <location>
        <begin position="77"/>
        <end position="361"/>
    </location>
</feature>
<name>A0A5P2C6P6_STRVZ</name>
<dbReference type="InterPro" id="IPR039421">
    <property type="entry name" value="Type_1_exporter"/>
</dbReference>
<dbReference type="CDD" id="cd07346">
    <property type="entry name" value="ABC_6TM_exporters"/>
    <property type="match status" value="1"/>
</dbReference>
<feature type="transmembrane region" description="Helical" evidence="11">
    <location>
        <begin position="303"/>
        <end position="323"/>
    </location>
</feature>
<dbReference type="Gene3D" id="3.40.50.300">
    <property type="entry name" value="P-loop containing nucleotide triphosphate hydrolases"/>
    <property type="match status" value="1"/>
</dbReference>
<dbReference type="SUPFAM" id="SSF90123">
    <property type="entry name" value="ABC transporter transmembrane region"/>
    <property type="match status" value="1"/>
</dbReference>
<dbReference type="InterPro" id="IPR003439">
    <property type="entry name" value="ABC_transporter-like_ATP-bd"/>
</dbReference>
<evidence type="ECO:0000256" key="9">
    <source>
        <dbReference type="ARBA" id="ARBA00023136"/>
    </source>
</evidence>
<evidence type="ECO:0000313" key="15">
    <source>
        <dbReference type="Proteomes" id="UP000322927"/>
    </source>
</evidence>
<keyword evidence="8 11" id="KW-1133">Transmembrane helix</keyword>
<dbReference type="GO" id="GO:0005524">
    <property type="term" value="F:ATP binding"/>
    <property type="evidence" value="ECO:0007669"/>
    <property type="project" value="UniProtKB-KW"/>
</dbReference>
<dbReference type="InterPro" id="IPR011527">
    <property type="entry name" value="ABC1_TM_dom"/>
</dbReference>
<evidence type="ECO:0000256" key="11">
    <source>
        <dbReference type="SAM" id="Phobius"/>
    </source>
</evidence>
<comment type="subcellular location">
    <subcellularLocation>
        <location evidence="1">Cell inner membrane</location>
        <topology evidence="1">Multi-pass membrane protein</topology>
    </subcellularLocation>
</comment>
<comment type="similarity">
    <text evidence="10">Belongs to the ABC transporter superfamily. Siderophore-Fe(3+) uptake transporter (SIUT) (TC 3.A.1.21) family.</text>
</comment>
<dbReference type="PROSITE" id="PS50929">
    <property type="entry name" value="ABC_TM1F"/>
    <property type="match status" value="1"/>
</dbReference>
<dbReference type="InterPro" id="IPR003593">
    <property type="entry name" value="AAA+_ATPase"/>
</dbReference>
<dbReference type="GO" id="GO:0015421">
    <property type="term" value="F:ABC-type oligopeptide transporter activity"/>
    <property type="evidence" value="ECO:0007669"/>
    <property type="project" value="TreeGrafter"/>
</dbReference>
<sequence length="649" mass="69233">MMAENHASLSFPDLRTTGPLLARGRYGPRHGEGAPMTADTMAGATAAENTDDADDADRRGVPRWLLAQMRPFRPYIALFLLGSLAWQSLTAAIPLVTGLAFDAVLDQDDGSPDFGTFHAVTGGLLALVVVRALAGIMSTYSLESFASGLERNARAQVFASLLRKSQGYFNRRRVGDLSARATGDAESLNLMVSPGFDLAVDLALNIMMPIVFIALVDPRLLVSPVVFVLLFAVALAEHGRRLEPVSDAARERFGDMTAQASESIAGIEVVGSTGGADQERARFTELAREYRDASVRQIRTQALALPPLLLALATVGALVHSVILLRDGSLSIGELVAVLGLMGTLRAPTQLASFSLGLIYLGMAGAQRIKEVVDDPEGEDERGGRHSAPVVGEVAMENVTFGYEPGKPVLRDVSFRVAPGTTVAVVGATGSGKSTLLHLLNRTYTPDDGHVLVDGVATTDWDIGALRSRTSVIEQDVMLFSRTIAENLSLGSDNGTDRARIEAAARIAQAHDFIVASEKGYDTVVGERGVTLSGGQRQRVAIARALISDPRVLAVDDATSAVDSATEYEVQRAMRQASDGRTTFLVTPRLSRIRAADHILVLDAGRIVDQGSHEQLLRDCSLYRRIFAPYLSTPAPGGPDSAGTKEESH</sequence>
<keyword evidence="3" id="KW-1003">Cell membrane</keyword>
<dbReference type="Proteomes" id="UP000322927">
    <property type="component" value="Chromosome"/>
</dbReference>
<accession>A0A5P2C6P6</accession>
<dbReference type="AlphaFoldDB" id="A0A5P2C6P6"/>
<reference evidence="14 15" key="1">
    <citation type="submission" date="2018-05" db="EMBL/GenBank/DDBJ databases">
        <title>Streptomyces venezuelae.</title>
        <authorList>
            <person name="Kim W."/>
            <person name="Lee N."/>
            <person name="Cho B.-K."/>
        </authorList>
    </citation>
    <scope>NUCLEOTIDE SEQUENCE [LARGE SCALE GENOMIC DNA]</scope>
    <source>
        <strain evidence="14 15">ATCC 14584</strain>
    </source>
</reference>
<feature type="transmembrane region" description="Helical" evidence="11">
    <location>
        <begin position="75"/>
        <end position="96"/>
    </location>
</feature>
<dbReference type="InterPro" id="IPR036640">
    <property type="entry name" value="ABC1_TM_sf"/>
</dbReference>
<keyword evidence="6" id="KW-0547">Nucleotide-binding</keyword>
<keyword evidence="4" id="KW-0997">Cell inner membrane</keyword>
<dbReference type="Pfam" id="PF00005">
    <property type="entry name" value="ABC_tran"/>
    <property type="match status" value="1"/>
</dbReference>
<proteinExistence type="inferred from homology"/>
<evidence type="ECO:0000256" key="2">
    <source>
        <dbReference type="ARBA" id="ARBA00022448"/>
    </source>
</evidence>
<dbReference type="PROSITE" id="PS00211">
    <property type="entry name" value="ABC_TRANSPORTER_1"/>
    <property type="match status" value="1"/>
</dbReference>
<dbReference type="SUPFAM" id="SSF52540">
    <property type="entry name" value="P-loop containing nucleoside triphosphate hydrolases"/>
    <property type="match status" value="1"/>
</dbReference>
<evidence type="ECO:0000256" key="3">
    <source>
        <dbReference type="ARBA" id="ARBA00022475"/>
    </source>
</evidence>
<evidence type="ECO:0000256" key="6">
    <source>
        <dbReference type="ARBA" id="ARBA00022741"/>
    </source>
</evidence>
<evidence type="ECO:0000256" key="5">
    <source>
        <dbReference type="ARBA" id="ARBA00022692"/>
    </source>
</evidence>
<keyword evidence="5 11" id="KW-0812">Transmembrane</keyword>
<evidence type="ECO:0000259" key="12">
    <source>
        <dbReference type="PROSITE" id="PS50893"/>
    </source>
</evidence>
<evidence type="ECO:0000313" key="14">
    <source>
        <dbReference type="EMBL" id="QES38057.1"/>
    </source>
</evidence>
<gene>
    <name evidence="14" type="ORF">DEJ48_35725</name>
</gene>
<dbReference type="OrthoDB" id="9806127at2"/>
<evidence type="ECO:0000256" key="10">
    <source>
        <dbReference type="ARBA" id="ARBA00023455"/>
    </source>
</evidence>